<sequence length="83" mass="9102">MIIIIVVIGTQSMWNELPFSLLLLQTEHLRTITQGLGMLKGQYGLDDTTLSASILSASLVPLLLFIFFQRQITMGSYSGAVKG</sequence>
<keyword evidence="6 7" id="KW-0472">Membrane</keyword>
<keyword evidence="2" id="KW-0813">Transport</keyword>
<evidence type="ECO:0000256" key="4">
    <source>
        <dbReference type="ARBA" id="ARBA00022692"/>
    </source>
</evidence>
<protein>
    <recommendedName>
        <fullName evidence="9">L-arabinose transport system permease protein AraQ</fullName>
    </recommendedName>
</protein>
<evidence type="ECO:0000256" key="5">
    <source>
        <dbReference type="ARBA" id="ARBA00022989"/>
    </source>
</evidence>
<dbReference type="EMBL" id="VSSQ01019162">
    <property type="protein sequence ID" value="MPM62996.1"/>
    <property type="molecule type" value="Genomic_DNA"/>
</dbReference>
<evidence type="ECO:0000256" key="1">
    <source>
        <dbReference type="ARBA" id="ARBA00004651"/>
    </source>
</evidence>
<dbReference type="GO" id="GO:0005886">
    <property type="term" value="C:plasma membrane"/>
    <property type="evidence" value="ECO:0007669"/>
    <property type="project" value="UniProtKB-SubCell"/>
</dbReference>
<evidence type="ECO:0000256" key="3">
    <source>
        <dbReference type="ARBA" id="ARBA00022475"/>
    </source>
</evidence>
<comment type="subcellular location">
    <subcellularLocation>
        <location evidence="1">Cell membrane</location>
        <topology evidence="1">Multi-pass membrane protein</topology>
    </subcellularLocation>
</comment>
<dbReference type="AlphaFoldDB" id="A0A645BD26"/>
<dbReference type="Gene3D" id="1.10.3720.10">
    <property type="entry name" value="MetI-like"/>
    <property type="match status" value="1"/>
</dbReference>
<reference evidence="8" key="1">
    <citation type="submission" date="2019-08" db="EMBL/GenBank/DDBJ databases">
        <authorList>
            <person name="Kucharzyk K."/>
            <person name="Murdoch R.W."/>
            <person name="Higgins S."/>
            <person name="Loffler F."/>
        </authorList>
    </citation>
    <scope>NUCLEOTIDE SEQUENCE</scope>
</reference>
<evidence type="ECO:0000256" key="6">
    <source>
        <dbReference type="ARBA" id="ARBA00023136"/>
    </source>
</evidence>
<keyword evidence="5 7" id="KW-1133">Transmembrane helix</keyword>
<dbReference type="SUPFAM" id="SSF161098">
    <property type="entry name" value="MetI-like"/>
    <property type="match status" value="1"/>
</dbReference>
<evidence type="ECO:0008006" key="9">
    <source>
        <dbReference type="Google" id="ProtNLM"/>
    </source>
</evidence>
<evidence type="ECO:0000313" key="8">
    <source>
        <dbReference type="EMBL" id="MPM62996.1"/>
    </source>
</evidence>
<dbReference type="PANTHER" id="PTHR43744">
    <property type="entry name" value="ABC TRANSPORTER PERMEASE PROTEIN MG189-RELATED-RELATED"/>
    <property type="match status" value="1"/>
</dbReference>
<accession>A0A645BD26</accession>
<organism evidence="8">
    <name type="scientific">bioreactor metagenome</name>
    <dbReference type="NCBI Taxonomy" id="1076179"/>
    <lineage>
        <taxon>unclassified sequences</taxon>
        <taxon>metagenomes</taxon>
        <taxon>ecological metagenomes</taxon>
    </lineage>
</organism>
<feature type="transmembrane region" description="Helical" evidence="7">
    <location>
        <begin position="48"/>
        <end position="68"/>
    </location>
</feature>
<dbReference type="InterPro" id="IPR035906">
    <property type="entry name" value="MetI-like_sf"/>
</dbReference>
<comment type="caution">
    <text evidence="8">The sequence shown here is derived from an EMBL/GenBank/DDBJ whole genome shotgun (WGS) entry which is preliminary data.</text>
</comment>
<evidence type="ECO:0000256" key="7">
    <source>
        <dbReference type="SAM" id="Phobius"/>
    </source>
</evidence>
<evidence type="ECO:0000256" key="2">
    <source>
        <dbReference type="ARBA" id="ARBA00022448"/>
    </source>
</evidence>
<gene>
    <name evidence="8" type="ORF">SDC9_109874</name>
</gene>
<name>A0A645BD26_9ZZZZ</name>
<keyword evidence="4 7" id="KW-0812">Transmembrane</keyword>
<keyword evidence="3" id="KW-1003">Cell membrane</keyword>
<proteinExistence type="predicted"/>